<evidence type="ECO:0000313" key="3">
    <source>
        <dbReference type="Proteomes" id="UP000266673"/>
    </source>
</evidence>
<keyword evidence="1" id="KW-1133">Transmembrane helix</keyword>
<keyword evidence="1" id="KW-0812">Transmembrane</keyword>
<evidence type="ECO:0000256" key="1">
    <source>
        <dbReference type="SAM" id="Phobius"/>
    </source>
</evidence>
<dbReference type="Proteomes" id="UP000266673">
    <property type="component" value="Unassembled WGS sequence"/>
</dbReference>
<organism evidence="2 3">
    <name type="scientific">Gigaspora rosea</name>
    <dbReference type="NCBI Taxonomy" id="44941"/>
    <lineage>
        <taxon>Eukaryota</taxon>
        <taxon>Fungi</taxon>
        <taxon>Fungi incertae sedis</taxon>
        <taxon>Mucoromycota</taxon>
        <taxon>Glomeromycotina</taxon>
        <taxon>Glomeromycetes</taxon>
        <taxon>Diversisporales</taxon>
        <taxon>Gigasporaceae</taxon>
        <taxon>Gigaspora</taxon>
    </lineage>
</organism>
<reference evidence="2 3" key="1">
    <citation type="submission" date="2018-06" db="EMBL/GenBank/DDBJ databases">
        <title>Comparative genomics reveals the genomic features of Rhizophagus irregularis, R. cerebriforme, R. diaphanum and Gigaspora rosea, and their symbiotic lifestyle signature.</title>
        <authorList>
            <person name="Morin E."/>
            <person name="San Clemente H."/>
            <person name="Chen E.C.H."/>
            <person name="De La Providencia I."/>
            <person name="Hainaut M."/>
            <person name="Kuo A."/>
            <person name="Kohler A."/>
            <person name="Murat C."/>
            <person name="Tang N."/>
            <person name="Roy S."/>
            <person name="Loubradou J."/>
            <person name="Henrissat B."/>
            <person name="Grigoriev I.V."/>
            <person name="Corradi N."/>
            <person name="Roux C."/>
            <person name="Martin F.M."/>
        </authorList>
    </citation>
    <scope>NUCLEOTIDE SEQUENCE [LARGE SCALE GENOMIC DNA]</scope>
    <source>
        <strain evidence="2 3">DAOM 194757</strain>
    </source>
</reference>
<keyword evidence="1" id="KW-0472">Membrane</keyword>
<accession>A0A397UN60</accession>
<protein>
    <submittedName>
        <fullName evidence="2">Uncharacterized protein</fullName>
    </submittedName>
</protein>
<evidence type="ECO:0000313" key="2">
    <source>
        <dbReference type="EMBL" id="RIB11665.1"/>
    </source>
</evidence>
<name>A0A397UN60_9GLOM</name>
<feature type="transmembrane region" description="Helical" evidence="1">
    <location>
        <begin position="40"/>
        <end position="59"/>
    </location>
</feature>
<dbReference type="EMBL" id="QKWP01001109">
    <property type="protein sequence ID" value="RIB11665.1"/>
    <property type="molecule type" value="Genomic_DNA"/>
</dbReference>
<gene>
    <name evidence="2" type="ORF">C2G38_2103009</name>
</gene>
<keyword evidence="3" id="KW-1185">Reference proteome</keyword>
<comment type="caution">
    <text evidence="2">The sequence shown here is derived from an EMBL/GenBank/DDBJ whole genome shotgun (WGS) entry which is preliminary data.</text>
</comment>
<dbReference type="AlphaFoldDB" id="A0A397UN60"/>
<proteinExistence type="predicted"/>
<sequence>MSLSFLFLFSFFFFAGFEMYFSNRSNYQDNSKSREVFLHISLLFFLRISLYWSTGLCIARWSQIIIWH</sequence>